<dbReference type="PANTHER" id="PTHR24410:SF23">
    <property type="entry name" value="BTB DOMAIN-CONTAINING PROTEIN-RELATED"/>
    <property type="match status" value="1"/>
</dbReference>
<dbReference type="PANTHER" id="PTHR24410">
    <property type="entry name" value="HL07962P-RELATED"/>
    <property type="match status" value="1"/>
</dbReference>
<protein>
    <submittedName>
        <fullName evidence="3">15496_t:CDS:1</fullName>
    </submittedName>
</protein>
<dbReference type="InterPro" id="IPR011705">
    <property type="entry name" value="BACK"/>
</dbReference>
<comment type="caution">
    <text evidence="3">The sequence shown here is derived from an EMBL/GenBank/DDBJ whole genome shotgun (WGS) entry which is preliminary data.</text>
</comment>
<dbReference type="SMART" id="SM00225">
    <property type="entry name" value="BTB"/>
    <property type="match status" value="1"/>
</dbReference>
<feature type="domain" description="TLDc" evidence="2">
    <location>
        <begin position="326"/>
        <end position="502"/>
    </location>
</feature>
<dbReference type="AlphaFoldDB" id="A0A9N9I0T1"/>
<evidence type="ECO:0000313" key="4">
    <source>
        <dbReference type="Proteomes" id="UP000789342"/>
    </source>
</evidence>
<organism evidence="3 4">
    <name type="scientific">Acaulospora morrowiae</name>
    <dbReference type="NCBI Taxonomy" id="94023"/>
    <lineage>
        <taxon>Eukaryota</taxon>
        <taxon>Fungi</taxon>
        <taxon>Fungi incertae sedis</taxon>
        <taxon>Mucoromycota</taxon>
        <taxon>Glomeromycotina</taxon>
        <taxon>Glomeromycetes</taxon>
        <taxon>Diversisporales</taxon>
        <taxon>Acaulosporaceae</taxon>
        <taxon>Acaulospora</taxon>
    </lineage>
</organism>
<dbReference type="EMBL" id="CAJVPV010020430">
    <property type="protein sequence ID" value="CAG8714628.1"/>
    <property type="molecule type" value="Genomic_DNA"/>
</dbReference>
<dbReference type="Proteomes" id="UP000789342">
    <property type="component" value="Unassembled WGS sequence"/>
</dbReference>
<evidence type="ECO:0000313" key="3">
    <source>
        <dbReference type="EMBL" id="CAG8714628.1"/>
    </source>
</evidence>
<keyword evidence="4" id="KW-1185">Reference proteome</keyword>
<gene>
    <name evidence="3" type="ORF">AMORRO_LOCUS12917</name>
</gene>
<dbReference type="InterPro" id="IPR006571">
    <property type="entry name" value="TLDc_dom"/>
</dbReference>
<dbReference type="OrthoDB" id="298084at2759"/>
<dbReference type="PROSITE" id="PS51886">
    <property type="entry name" value="TLDC"/>
    <property type="match status" value="1"/>
</dbReference>
<dbReference type="PROSITE" id="PS50097">
    <property type="entry name" value="BTB"/>
    <property type="match status" value="1"/>
</dbReference>
<dbReference type="Pfam" id="PF07707">
    <property type="entry name" value="BACK"/>
    <property type="match status" value="1"/>
</dbReference>
<dbReference type="SUPFAM" id="SSF54695">
    <property type="entry name" value="POZ domain"/>
    <property type="match status" value="1"/>
</dbReference>
<reference evidence="3" key="1">
    <citation type="submission" date="2021-06" db="EMBL/GenBank/DDBJ databases">
        <authorList>
            <person name="Kallberg Y."/>
            <person name="Tangrot J."/>
            <person name="Rosling A."/>
        </authorList>
    </citation>
    <scope>NUCLEOTIDE SEQUENCE</scope>
    <source>
        <strain evidence="3">CL551</strain>
    </source>
</reference>
<accession>A0A9N9I0T1</accession>
<dbReference type="InterPro" id="IPR051481">
    <property type="entry name" value="BTB-POZ/Galectin-3-binding"/>
</dbReference>
<dbReference type="CDD" id="cd18186">
    <property type="entry name" value="BTB_POZ_ZBTB_KLHL-like"/>
    <property type="match status" value="1"/>
</dbReference>
<evidence type="ECO:0000259" key="1">
    <source>
        <dbReference type="PROSITE" id="PS50097"/>
    </source>
</evidence>
<dbReference type="InterPro" id="IPR000210">
    <property type="entry name" value="BTB/POZ_dom"/>
</dbReference>
<evidence type="ECO:0000259" key="2">
    <source>
        <dbReference type="PROSITE" id="PS51886"/>
    </source>
</evidence>
<sequence>MKGLHNENNKNYELLLNHSKKLGEMLVSAEDFDTILRIGDETNIRTFSAHSFMLRAVCPYFNKALNKDWAKKKNGMFLFEKQDVAPEVFEVILEFIYTGICNLESLENHQIIDIMITSDELMLTEFVEFIETYLIDKHSSWIISNFDQIVSVCFKYLTMMKLQEFCLKELCKDSKKIFTDANFKKMGEPLLVNLIKTDELSLDEVEIWEKVIEWGKFQVSNLRSINNATEQPSRPLDDDVSKWSLEDFESLRNVIANCIPHIRYNQIHPRDFHTKVKPYKLLLPSEQYEEILWLYVFNYENPPVPSTLPSSSMVHSPPRNGTIKSRIIGQRHAALIAAWICQVEMYHKPDRMTYVFDLRIRGTRDGFSHNTFKSVANHVEKTIVVARVKGSSEIIGGYNPYSWRHDRCVDFWRPESRTFIFSFPDGEPSEKAIFSKINPEHQERAMYIRKDGGPEFGDMDLYMSDQFNLNTGVRCRQRHYLEKIRESEESFAVDEYEMFQVKRRWV</sequence>
<name>A0A9N9I0T1_9GLOM</name>
<dbReference type="Gene3D" id="3.30.710.10">
    <property type="entry name" value="Potassium Channel Kv1.1, Chain A"/>
    <property type="match status" value="1"/>
</dbReference>
<feature type="domain" description="BTB" evidence="1">
    <location>
        <begin position="32"/>
        <end position="105"/>
    </location>
</feature>
<dbReference type="Pfam" id="PF00651">
    <property type="entry name" value="BTB"/>
    <property type="match status" value="1"/>
</dbReference>
<dbReference type="Pfam" id="PF07534">
    <property type="entry name" value="TLD"/>
    <property type="match status" value="1"/>
</dbReference>
<dbReference type="Gene3D" id="1.25.40.420">
    <property type="match status" value="1"/>
</dbReference>
<proteinExistence type="predicted"/>
<dbReference type="InterPro" id="IPR011333">
    <property type="entry name" value="SKP1/BTB/POZ_sf"/>
</dbReference>